<dbReference type="InterPro" id="IPR036986">
    <property type="entry name" value="S4_RNA-bd_sf"/>
</dbReference>
<comment type="catalytic activity">
    <reaction evidence="3">
        <text>uridine(35) in tRNA(Tyr) = pseudouridine(35) in tRNA(Tyr)</text>
        <dbReference type="Rhea" id="RHEA:60556"/>
        <dbReference type="Rhea" id="RHEA-COMP:15607"/>
        <dbReference type="Rhea" id="RHEA-COMP:15608"/>
        <dbReference type="ChEBI" id="CHEBI:65314"/>
        <dbReference type="ChEBI" id="CHEBI:65315"/>
    </reaction>
</comment>
<dbReference type="AlphaFoldDB" id="A0A4U1CGB4"/>
<dbReference type="Pfam" id="PF01479">
    <property type="entry name" value="S4"/>
    <property type="match status" value="1"/>
</dbReference>
<evidence type="ECO:0000256" key="1">
    <source>
        <dbReference type="ARBA" id="ARBA00008348"/>
    </source>
</evidence>
<comment type="catalytic activity">
    <reaction evidence="4">
        <text>uridine(2604) in 23S rRNA = pseudouridine(2604) in 23S rRNA</text>
        <dbReference type="Rhea" id="RHEA:38875"/>
        <dbReference type="Rhea" id="RHEA-COMP:10093"/>
        <dbReference type="Rhea" id="RHEA-COMP:10094"/>
        <dbReference type="ChEBI" id="CHEBI:65314"/>
        <dbReference type="ChEBI" id="CHEBI:65315"/>
        <dbReference type="EC" id="5.4.99.21"/>
    </reaction>
</comment>
<proteinExistence type="inferred from homology"/>
<dbReference type="SUPFAM" id="SSF55120">
    <property type="entry name" value="Pseudouridine synthase"/>
    <property type="match status" value="1"/>
</dbReference>
<sequence>MSDSTTRLNKYISESGLCSRRAADRYIEQGNVYINGKKAKVGDKVFFGDIVTVNGQTIEPKEVENSILIAYNKPVGITSTTEAGVKSNIVDHVNHSERVFPIGRLDKDSQGLIFLTNNGDLVNKILRAGNNHEKEYIVTVNKPVTESFLTGMAKGVPVLGVMTKKCKVTKEGPSVFKITLIQGLNRQIRRMCEHFGFEVVKLERVRIMNVSVKGIPVGEWRELTPEEQTEIYNMVAKSSSESASAAPKRVVKKAKAPKEDDFMENVTPGRSSGRASGPKVAGKSAGSRAAGKNATVSRADRPAGGKGKSAPKSASGGRAAGGSKAASGSGDWFKAGGPSKRSVRPGNGRSGAPGAKVKSPKR</sequence>
<evidence type="ECO:0000256" key="5">
    <source>
        <dbReference type="PROSITE-ProRule" id="PRU00182"/>
    </source>
</evidence>
<dbReference type="NCBIfam" id="TIGR00093">
    <property type="entry name" value="pseudouridine synthase"/>
    <property type="match status" value="1"/>
</dbReference>
<accession>A0A4U1CGB4</accession>
<dbReference type="InterPro" id="IPR050343">
    <property type="entry name" value="RsuA_PseudoU_synthase"/>
</dbReference>
<feature type="region of interest" description="Disordered" evidence="7">
    <location>
        <begin position="237"/>
        <end position="362"/>
    </location>
</feature>
<dbReference type="InterPro" id="IPR020094">
    <property type="entry name" value="TruA/RsuA/RluB/E/F_N"/>
</dbReference>
<feature type="compositionally biased region" description="Low complexity" evidence="7">
    <location>
        <begin position="308"/>
        <end position="330"/>
    </location>
</feature>
<dbReference type="EMBL" id="SWBQ01000005">
    <property type="protein sequence ID" value="TKC04146.1"/>
    <property type="molecule type" value="Genomic_DNA"/>
</dbReference>
<evidence type="ECO:0000256" key="4">
    <source>
        <dbReference type="ARBA" id="ARBA00036535"/>
    </source>
</evidence>
<dbReference type="InterPro" id="IPR018496">
    <property type="entry name" value="PsdUridine_synth_RsuA/RluB_CS"/>
</dbReference>
<dbReference type="FunFam" id="3.10.290.10:FF:000003">
    <property type="entry name" value="Pseudouridine synthase"/>
    <property type="match status" value="1"/>
</dbReference>
<protein>
    <recommendedName>
        <fullName evidence="6">Pseudouridine synthase</fullName>
        <ecNumber evidence="6">5.4.99.-</ecNumber>
    </recommendedName>
</protein>
<dbReference type="Pfam" id="PF00849">
    <property type="entry name" value="PseudoU_synth_2"/>
    <property type="match status" value="1"/>
</dbReference>
<dbReference type="FunFam" id="3.30.70.1560:FF:000002">
    <property type="entry name" value="Pseudouridine synthase"/>
    <property type="match status" value="1"/>
</dbReference>
<dbReference type="GO" id="GO:0000455">
    <property type="term" value="P:enzyme-directed rRNA pseudouridine synthesis"/>
    <property type="evidence" value="ECO:0007669"/>
    <property type="project" value="UniProtKB-ARBA"/>
</dbReference>
<keyword evidence="2 6" id="KW-0413">Isomerase</keyword>
<keyword evidence="5" id="KW-0694">RNA-binding</keyword>
<dbReference type="SUPFAM" id="SSF55174">
    <property type="entry name" value="Alpha-L RNA-binding motif"/>
    <property type="match status" value="1"/>
</dbReference>
<keyword evidence="10" id="KW-1185">Reference proteome</keyword>
<dbReference type="InterPro" id="IPR006145">
    <property type="entry name" value="PsdUridine_synth_RsuA/RluA"/>
</dbReference>
<dbReference type="InterPro" id="IPR002942">
    <property type="entry name" value="S4_RNA-bd"/>
</dbReference>
<dbReference type="RefSeq" id="WP_136837138.1">
    <property type="nucleotide sequence ID" value="NZ_SWBQ01000005.1"/>
</dbReference>
<dbReference type="CDD" id="cd02554">
    <property type="entry name" value="PseudoU_synth_RluF"/>
    <property type="match status" value="1"/>
</dbReference>
<dbReference type="EC" id="5.4.99.-" evidence="6"/>
<dbReference type="Gene3D" id="3.10.290.10">
    <property type="entry name" value="RNA-binding S4 domain"/>
    <property type="match status" value="1"/>
</dbReference>
<evidence type="ECO:0000313" key="9">
    <source>
        <dbReference type="EMBL" id="TKC04146.1"/>
    </source>
</evidence>
<dbReference type="CDD" id="cd00165">
    <property type="entry name" value="S4"/>
    <property type="match status" value="1"/>
</dbReference>
<evidence type="ECO:0000256" key="3">
    <source>
        <dbReference type="ARBA" id="ARBA00036390"/>
    </source>
</evidence>
<dbReference type="Gene3D" id="3.30.70.1560">
    <property type="entry name" value="Alpha-L RNA-binding motif"/>
    <property type="match status" value="1"/>
</dbReference>
<dbReference type="PANTHER" id="PTHR47683">
    <property type="entry name" value="PSEUDOURIDINE SYNTHASE FAMILY PROTEIN-RELATED"/>
    <property type="match status" value="1"/>
</dbReference>
<dbReference type="Gene3D" id="3.30.70.580">
    <property type="entry name" value="Pseudouridine synthase I, catalytic domain, N-terminal subdomain"/>
    <property type="match status" value="1"/>
</dbReference>
<comment type="caution">
    <text evidence="9">The sequence shown here is derived from an EMBL/GenBank/DDBJ whole genome shotgun (WGS) entry which is preliminary data.</text>
</comment>
<dbReference type="OrthoDB" id="9807213at2"/>
<evidence type="ECO:0000259" key="8">
    <source>
        <dbReference type="SMART" id="SM00363"/>
    </source>
</evidence>
<comment type="similarity">
    <text evidence="1 6">Belongs to the pseudouridine synthase RsuA family.</text>
</comment>
<dbReference type="InterPro" id="IPR000748">
    <property type="entry name" value="PsdUridine_synth_RsuA/RluB/E/F"/>
</dbReference>
<dbReference type="PANTHER" id="PTHR47683:SF2">
    <property type="entry name" value="RNA-BINDING S4 DOMAIN-CONTAINING PROTEIN"/>
    <property type="match status" value="1"/>
</dbReference>
<name>A0A4U1CGB4_9SPHI</name>
<organism evidence="9 10">
    <name type="scientific">Pedobacter frigoris</name>
    <dbReference type="NCBI Taxonomy" id="2571272"/>
    <lineage>
        <taxon>Bacteria</taxon>
        <taxon>Pseudomonadati</taxon>
        <taxon>Bacteroidota</taxon>
        <taxon>Sphingobacteriia</taxon>
        <taxon>Sphingobacteriales</taxon>
        <taxon>Sphingobacteriaceae</taxon>
        <taxon>Pedobacter</taxon>
    </lineage>
</organism>
<evidence type="ECO:0000313" key="10">
    <source>
        <dbReference type="Proteomes" id="UP000307244"/>
    </source>
</evidence>
<dbReference type="InterPro" id="IPR042092">
    <property type="entry name" value="PsdUridine_s_RsuA/RluB/E/F_cat"/>
</dbReference>
<dbReference type="PROSITE" id="PS01149">
    <property type="entry name" value="PSI_RSU"/>
    <property type="match status" value="1"/>
</dbReference>
<evidence type="ECO:0000256" key="6">
    <source>
        <dbReference type="RuleBase" id="RU003887"/>
    </source>
</evidence>
<feature type="compositionally biased region" description="Low complexity" evidence="7">
    <location>
        <begin position="279"/>
        <end position="294"/>
    </location>
</feature>
<dbReference type="GO" id="GO:0160138">
    <property type="term" value="F:23S rRNA pseudouridine(2604) synthase activity"/>
    <property type="evidence" value="ECO:0007669"/>
    <property type="project" value="UniProtKB-EC"/>
</dbReference>
<dbReference type="PROSITE" id="PS50889">
    <property type="entry name" value="S4"/>
    <property type="match status" value="1"/>
</dbReference>
<dbReference type="Proteomes" id="UP000307244">
    <property type="component" value="Unassembled WGS sequence"/>
</dbReference>
<evidence type="ECO:0000256" key="2">
    <source>
        <dbReference type="ARBA" id="ARBA00023235"/>
    </source>
</evidence>
<feature type="domain" description="RNA-binding S4" evidence="8">
    <location>
        <begin position="6"/>
        <end position="68"/>
    </location>
</feature>
<dbReference type="InterPro" id="IPR020103">
    <property type="entry name" value="PsdUridine_synth_cat_dom_sf"/>
</dbReference>
<dbReference type="NCBIfam" id="NF007784">
    <property type="entry name" value="PRK10475.1"/>
    <property type="match status" value="1"/>
</dbReference>
<reference evidence="9 10" key="1">
    <citation type="submission" date="2019-04" db="EMBL/GenBank/DDBJ databases">
        <title>Pedobacter sp. RP-3-15 sp. nov., isolated from Arctic soil.</title>
        <authorList>
            <person name="Dahal R.H."/>
            <person name="Kim D.-U."/>
        </authorList>
    </citation>
    <scope>NUCLEOTIDE SEQUENCE [LARGE SCALE GENOMIC DNA]</scope>
    <source>
        <strain evidence="9 10">RP-3-15</strain>
    </source>
</reference>
<dbReference type="SMART" id="SM00363">
    <property type="entry name" value="S4"/>
    <property type="match status" value="1"/>
</dbReference>
<gene>
    <name evidence="9" type="primary">rluF</name>
    <name evidence="9" type="ORF">FA047_16205</name>
</gene>
<evidence type="ECO:0000256" key="7">
    <source>
        <dbReference type="SAM" id="MobiDB-lite"/>
    </source>
</evidence>
<feature type="compositionally biased region" description="Low complexity" evidence="7">
    <location>
        <begin position="237"/>
        <end position="248"/>
    </location>
</feature>
<dbReference type="GO" id="GO:0003723">
    <property type="term" value="F:RNA binding"/>
    <property type="evidence" value="ECO:0007669"/>
    <property type="project" value="UniProtKB-KW"/>
</dbReference>